<sequence>MDKLNISCRGFVTVKIHFFKNISGMSSGPALYFPGRLLILLSTSASENWWSCMSLVLLKENVGTGYVESS</sequence>
<reference evidence="1 2" key="1">
    <citation type="submission" date="2019-01" db="EMBL/GenBank/DDBJ databases">
        <authorList>
            <person name="Sayadi A."/>
        </authorList>
    </citation>
    <scope>NUCLEOTIDE SEQUENCE [LARGE SCALE GENOMIC DNA]</scope>
</reference>
<proteinExistence type="predicted"/>
<protein>
    <submittedName>
        <fullName evidence="1">Uncharacterized protein</fullName>
    </submittedName>
</protein>
<organism evidence="1 2">
    <name type="scientific">Callosobruchus maculatus</name>
    <name type="common">Southern cowpea weevil</name>
    <name type="synonym">Pulse bruchid</name>
    <dbReference type="NCBI Taxonomy" id="64391"/>
    <lineage>
        <taxon>Eukaryota</taxon>
        <taxon>Metazoa</taxon>
        <taxon>Ecdysozoa</taxon>
        <taxon>Arthropoda</taxon>
        <taxon>Hexapoda</taxon>
        <taxon>Insecta</taxon>
        <taxon>Pterygota</taxon>
        <taxon>Neoptera</taxon>
        <taxon>Endopterygota</taxon>
        <taxon>Coleoptera</taxon>
        <taxon>Polyphaga</taxon>
        <taxon>Cucujiformia</taxon>
        <taxon>Chrysomeloidea</taxon>
        <taxon>Chrysomelidae</taxon>
        <taxon>Bruchinae</taxon>
        <taxon>Bruchini</taxon>
        <taxon>Callosobruchus</taxon>
    </lineage>
</organism>
<evidence type="ECO:0000313" key="1">
    <source>
        <dbReference type="EMBL" id="VEN48377.1"/>
    </source>
</evidence>
<keyword evidence="2" id="KW-1185">Reference proteome</keyword>
<dbReference type="AlphaFoldDB" id="A0A653CKI2"/>
<accession>A0A653CKI2</accession>
<dbReference type="EMBL" id="CAACVG010008088">
    <property type="protein sequence ID" value="VEN48377.1"/>
    <property type="molecule type" value="Genomic_DNA"/>
</dbReference>
<evidence type="ECO:0000313" key="2">
    <source>
        <dbReference type="Proteomes" id="UP000410492"/>
    </source>
</evidence>
<dbReference type="Proteomes" id="UP000410492">
    <property type="component" value="Unassembled WGS sequence"/>
</dbReference>
<gene>
    <name evidence="1" type="ORF">CALMAC_LOCUS9855</name>
</gene>
<name>A0A653CKI2_CALMS</name>